<evidence type="ECO:0000256" key="2">
    <source>
        <dbReference type="ARBA" id="ARBA00022771"/>
    </source>
</evidence>
<feature type="zinc finger region" description="TRAF-type" evidence="4">
    <location>
        <begin position="104"/>
        <end position="156"/>
    </location>
</feature>
<dbReference type="InterPro" id="IPR000225">
    <property type="entry name" value="Armadillo"/>
</dbReference>
<evidence type="ECO:0000313" key="9">
    <source>
        <dbReference type="EMBL" id="KAJ4461506.1"/>
    </source>
</evidence>
<dbReference type="SUPFAM" id="SSF48371">
    <property type="entry name" value="ARM repeat"/>
    <property type="match status" value="1"/>
</dbReference>
<dbReference type="InterPro" id="IPR016024">
    <property type="entry name" value="ARM-type_fold"/>
</dbReference>
<protein>
    <recommendedName>
        <fullName evidence="11">RING-type E3 ubiquitin transferase</fullName>
    </recommendedName>
</protein>
<dbReference type="Pfam" id="PF02176">
    <property type="entry name" value="zf-TRAF"/>
    <property type="match status" value="1"/>
</dbReference>
<dbReference type="InterPro" id="IPR013083">
    <property type="entry name" value="Znf_RING/FYVE/PHD"/>
</dbReference>
<keyword evidence="10" id="KW-1185">Reference proteome</keyword>
<dbReference type="Gene3D" id="1.25.10.10">
    <property type="entry name" value="Leucine-rich Repeat Variant"/>
    <property type="match status" value="2"/>
</dbReference>
<gene>
    <name evidence="9" type="ORF">PAPYR_2089</name>
</gene>
<dbReference type="SUPFAM" id="SSF57850">
    <property type="entry name" value="RING/U-box"/>
    <property type="match status" value="1"/>
</dbReference>
<proteinExistence type="predicted"/>
<evidence type="ECO:0000256" key="4">
    <source>
        <dbReference type="PROSITE-ProRule" id="PRU00207"/>
    </source>
</evidence>
<dbReference type="PANTHER" id="PTHR10131">
    <property type="entry name" value="TNF RECEPTOR ASSOCIATED FACTOR"/>
    <property type="match status" value="1"/>
</dbReference>
<evidence type="ECO:0000259" key="7">
    <source>
        <dbReference type="PROSITE" id="PS50089"/>
    </source>
</evidence>
<organism evidence="9 10">
    <name type="scientific">Paratrimastix pyriformis</name>
    <dbReference type="NCBI Taxonomy" id="342808"/>
    <lineage>
        <taxon>Eukaryota</taxon>
        <taxon>Metamonada</taxon>
        <taxon>Preaxostyla</taxon>
        <taxon>Paratrimastigidae</taxon>
        <taxon>Paratrimastix</taxon>
    </lineage>
</organism>
<dbReference type="SMART" id="SM00185">
    <property type="entry name" value="ARM"/>
    <property type="match status" value="5"/>
</dbReference>
<dbReference type="InterPro" id="IPR001841">
    <property type="entry name" value="Znf_RING"/>
</dbReference>
<dbReference type="InterPro" id="IPR011989">
    <property type="entry name" value="ARM-like"/>
</dbReference>
<comment type="caution">
    <text evidence="9">The sequence shown here is derived from an EMBL/GenBank/DDBJ whole genome shotgun (WGS) entry which is preliminary data.</text>
</comment>
<evidence type="ECO:0000256" key="6">
    <source>
        <dbReference type="SAM" id="MobiDB-lite"/>
    </source>
</evidence>
<keyword evidence="2 4" id="KW-0863">Zinc-finger</keyword>
<evidence type="ECO:0000256" key="5">
    <source>
        <dbReference type="PROSITE-ProRule" id="PRU00259"/>
    </source>
</evidence>
<evidence type="ECO:0000313" key="10">
    <source>
        <dbReference type="Proteomes" id="UP001141327"/>
    </source>
</evidence>
<dbReference type="Proteomes" id="UP001141327">
    <property type="component" value="Unassembled WGS sequence"/>
</dbReference>
<dbReference type="SUPFAM" id="SSF49599">
    <property type="entry name" value="TRAF domain-like"/>
    <property type="match status" value="1"/>
</dbReference>
<evidence type="ECO:0000256" key="3">
    <source>
        <dbReference type="ARBA" id="ARBA00022833"/>
    </source>
</evidence>
<reference evidence="9" key="1">
    <citation type="journal article" date="2022" name="bioRxiv">
        <title>Genomics of Preaxostyla Flagellates Illuminates Evolutionary Transitions and the Path Towards Mitochondrial Loss.</title>
        <authorList>
            <person name="Novak L.V.F."/>
            <person name="Treitli S.C."/>
            <person name="Pyrih J."/>
            <person name="Halakuc P."/>
            <person name="Pipaliya S.V."/>
            <person name="Vacek V."/>
            <person name="Brzon O."/>
            <person name="Soukal P."/>
            <person name="Eme L."/>
            <person name="Dacks J.B."/>
            <person name="Karnkowska A."/>
            <person name="Elias M."/>
            <person name="Hampl V."/>
        </authorList>
    </citation>
    <scope>NUCLEOTIDE SEQUENCE</scope>
    <source>
        <strain evidence="9">RCP-MX</strain>
    </source>
</reference>
<name>A0ABQ8UTV3_9EUKA</name>
<feature type="domain" description="RING-type" evidence="7">
    <location>
        <begin position="18"/>
        <end position="55"/>
    </location>
</feature>
<dbReference type="PROSITE" id="PS50145">
    <property type="entry name" value="ZF_TRAF"/>
    <property type="match status" value="1"/>
</dbReference>
<dbReference type="PROSITE" id="PS50176">
    <property type="entry name" value="ARM_REPEAT"/>
    <property type="match status" value="1"/>
</dbReference>
<accession>A0ABQ8UTV3</accession>
<feature type="repeat" description="ARM" evidence="5">
    <location>
        <begin position="338"/>
        <end position="384"/>
    </location>
</feature>
<evidence type="ECO:0008006" key="11">
    <source>
        <dbReference type="Google" id="ProtNLM"/>
    </source>
</evidence>
<evidence type="ECO:0000259" key="8">
    <source>
        <dbReference type="PROSITE" id="PS50145"/>
    </source>
</evidence>
<sequence length="690" mass="72938">MSGLSQNRFEHCPAEVICCYCQNVMNDPVVLGCSHKCCRRCVEASSIPHLCPVIENLLIRCEKAPKCEWVGPVAQLGQHTGSCPFRDVECAHCKKLFSTRDHEVHEPQCPKKPLVCECGASTTIGDRQQHLSLTCPKAHVPCPIPGCTQQVPREELSSHTTADSTAQQHLHGALAEVESLRRRLAQVEGPLQIEHELIQRLPGGTGGLIVRWMASLTLPADDEGTHFEPERDADLLVQLIGHPAVRGSREAPRHLLQCLADLSANNSVNQAAFAAAKVGPSLVPLLDEARAPPIAFLTRSCVDTASRSDSEASLEAAFRALLNLAIHPATRLALAHSGLPPVFMRLLSHPAVDQDAFLATAAMWALVNLTSGCPEAEAAYGAAGACALAMHFLGSPMLAANAGLAEQTLWALANLAAGCPSNRASLRQLGVARILCGLLEHPVVAENASVAQQAYRLLANLAADPEVRAALEAAAPSIARIMNNFVVVDYAAVAVQVFRAVTNLATDSPANRAALAKASLGGPMVGLMSHQMLLQSPAVAREALHAVASLAQDAPDNQEQLGRANIGTLLARLLGHPIATENAPAAEWLCTVLAILTRHPANVGLFREQGVYPAVMAFEQLPICSAAMKEHLAHAKLVLQQPTQGDGLSPQEVAVVPLATGANADEESGLAQLLHSSPAPSPATGTRSLA</sequence>
<feature type="domain" description="TRAF-type" evidence="8">
    <location>
        <begin position="104"/>
        <end position="156"/>
    </location>
</feature>
<keyword evidence="1 4" id="KW-0479">Metal-binding</keyword>
<evidence type="ECO:0000256" key="1">
    <source>
        <dbReference type="ARBA" id="ARBA00022723"/>
    </source>
</evidence>
<dbReference type="PROSITE" id="PS50089">
    <property type="entry name" value="ZF_RING_2"/>
    <property type="match status" value="1"/>
</dbReference>
<dbReference type="EMBL" id="JAPMOS010000007">
    <property type="protein sequence ID" value="KAJ4461506.1"/>
    <property type="molecule type" value="Genomic_DNA"/>
</dbReference>
<dbReference type="PANTHER" id="PTHR10131:SF157">
    <property type="entry name" value="RECEPTOR-ASSOCIATED FACTOR, PUTATIVE-RELATED"/>
    <property type="match status" value="1"/>
</dbReference>
<dbReference type="Gene3D" id="3.30.40.10">
    <property type="entry name" value="Zinc/RING finger domain, C3HC4 (zinc finger)"/>
    <property type="match status" value="3"/>
</dbReference>
<feature type="region of interest" description="Disordered" evidence="6">
    <location>
        <begin position="667"/>
        <end position="690"/>
    </location>
</feature>
<dbReference type="InterPro" id="IPR001293">
    <property type="entry name" value="Znf_TRAF"/>
</dbReference>
<keyword evidence="3 4" id="KW-0862">Zinc</keyword>